<reference evidence="7 8" key="1">
    <citation type="submission" date="2017-02" db="EMBL/GenBank/DDBJ databases">
        <title>The new phylogeny of genus Mycobacterium.</title>
        <authorList>
            <person name="Tortoli E."/>
            <person name="Trovato A."/>
            <person name="Cirillo D.M."/>
        </authorList>
    </citation>
    <scope>NUCLEOTIDE SEQUENCE [LARGE SCALE GENOMIC DNA]</scope>
    <source>
        <strain evidence="7 8">DSM 44049</strain>
    </source>
</reference>
<accession>A0A1E3SJ83</accession>
<feature type="transmembrane region" description="Helical" evidence="5">
    <location>
        <begin position="12"/>
        <end position="33"/>
    </location>
</feature>
<feature type="transmembrane region" description="Helical" evidence="5">
    <location>
        <begin position="45"/>
        <end position="62"/>
    </location>
</feature>
<dbReference type="EMBL" id="MVHT01000078">
    <property type="protein sequence ID" value="ORA97242.1"/>
    <property type="molecule type" value="Genomic_DNA"/>
</dbReference>
<organism evidence="7 8">
    <name type="scientific">Mycobacterium intermedium</name>
    <dbReference type="NCBI Taxonomy" id="28445"/>
    <lineage>
        <taxon>Bacteria</taxon>
        <taxon>Bacillati</taxon>
        <taxon>Actinomycetota</taxon>
        <taxon>Actinomycetes</taxon>
        <taxon>Mycobacteriales</taxon>
        <taxon>Mycobacteriaceae</taxon>
        <taxon>Mycobacterium</taxon>
        <taxon>Mycobacterium simiae complex</taxon>
    </lineage>
</organism>
<keyword evidence="2 5" id="KW-0812">Transmembrane</keyword>
<dbReference type="OrthoDB" id="5198202at2"/>
<sequence>MNTLRLGSEAVHRLGTALWPITQTSVAAGLAWYITHDVLHHRQPFFAPISAVVCMSATNVLRSRRAVQMMVGVTLGIVLGAGVHGLHGSVSIAMGLAVFVSLCVALLLGRGFIAQGLMFVNQTAVSAVLVLAFTPSGEIVAERLFDSFVGGGLALVFAILLFPADPRVMLRNARAAVLTGVHDTLIEVARMAENREPVAPEWPLSVFERMHNEVGGLIEARETADLVVRRTPRWWGARNTIRAVNQQSARLGMLVSGVLHVARAVTWRLNGPVPEPLRIALAELAAGTALADEDPAAASEHVAAARSEAVKMQESAQNRSQAVLADIVYACTEDLQRVIEVPSHKPTSSR</sequence>
<name>A0A1E3SJ83_MYCIE</name>
<evidence type="ECO:0000256" key="5">
    <source>
        <dbReference type="SAM" id="Phobius"/>
    </source>
</evidence>
<feature type="transmembrane region" description="Helical" evidence="5">
    <location>
        <begin position="116"/>
        <end position="135"/>
    </location>
</feature>
<evidence type="ECO:0000313" key="7">
    <source>
        <dbReference type="EMBL" id="ORA97242.1"/>
    </source>
</evidence>
<dbReference type="RefSeq" id="WP_069418573.1">
    <property type="nucleotide sequence ID" value="NZ_CBCRZH010000069.1"/>
</dbReference>
<evidence type="ECO:0000256" key="3">
    <source>
        <dbReference type="ARBA" id="ARBA00022989"/>
    </source>
</evidence>
<evidence type="ECO:0000256" key="2">
    <source>
        <dbReference type="ARBA" id="ARBA00022692"/>
    </source>
</evidence>
<keyword evidence="4 5" id="KW-0472">Membrane</keyword>
<feature type="transmembrane region" description="Helical" evidence="5">
    <location>
        <begin position="92"/>
        <end position="109"/>
    </location>
</feature>
<feature type="transmembrane region" description="Helical" evidence="5">
    <location>
        <begin position="147"/>
        <end position="164"/>
    </location>
</feature>
<comment type="caution">
    <text evidence="7">The sequence shown here is derived from an EMBL/GenBank/DDBJ whole genome shotgun (WGS) entry which is preliminary data.</text>
</comment>
<dbReference type="InterPro" id="IPR049453">
    <property type="entry name" value="Memb_transporter_dom"/>
</dbReference>
<evidence type="ECO:0000256" key="4">
    <source>
        <dbReference type="ARBA" id="ARBA00023136"/>
    </source>
</evidence>
<dbReference type="Proteomes" id="UP000192739">
    <property type="component" value="Unassembled WGS sequence"/>
</dbReference>
<dbReference type="AlphaFoldDB" id="A0A1E3SJ83"/>
<proteinExistence type="predicted"/>
<comment type="subcellular location">
    <subcellularLocation>
        <location evidence="1">Membrane</location>
        <topology evidence="1">Multi-pass membrane protein</topology>
    </subcellularLocation>
</comment>
<protein>
    <submittedName>
        <fullName evidence="7">FUSC family protein</fullName>
    </submittedName>
</protein>
<gene>
    <name evidence="7" type="ORF">BST27_22895</name>
</gene>
<dbReference type="GO" id="GO:0016020">
    <property type="term" value="C:membrane"/>
    <property type="evidence" value="ECO:0007669"/>
    <property type="project" value="UniProtKB-SubCell"/>
</dbReference>
<evidence type="ECO:0000259" key="6">
    <source>
        <dbReference type="Pfam" id="PF13515"/>
    </source>
</evidence>
<keyword evidence="3 5" id="KW-1133">Transmembrane helix</keyword>
<evidence type="ECO:0000256" key="1">
    <source>
        <dbReference type="ARBA" id="ARBA00004141"/>
    </source>
</evidence>
<dbReference type="STRING" id="28445.BHQ20_07970"/>
<feature type="transmembrane region" description="Helical" evidence="5">
    <location>
        <begin position="69"/>
        <end position="86"/>
    </location>
</feature>
<evidence type="ECO:0000313" key="8">
    <source>
        <dbReference type="Proteomes" id="UP000192739"/>
    </source>
</evidence>
<feature type="domain" description="Integral membrane bound transporter" evidence="6">
    <location>
        <begin position="30"/>
        <end position="157"/>
    </location>
</feature>
<keyword evidence="8" id="KW-1185">Reference proteome</keyword>
<dbReference type="Pfam" id="PF13515">
    <property type="entry name" value="FUSC_2"/>
    <property type="match status" value="1"/>
</dbReference>